<keyword evidence="4" id="KW-0406">Ion transport</keyword>
<dbReference type="VEuPathDB" id="MicrosporidiaDB:SLOPH_2049"/>
<evidence type="ECO:0000256" key="1">
    <source>
        <dbReference type="ARBA" id="ARBA00008613"/>
    </source>
</evidence>
<dbReference type="GO" id="GO:0046961">
    <property type="term" value="F:proton-transporting ATPase activity, rotational mechanism"/>
    <property type="evidence" value="ECO:0007669"/>
    <property type="project" value="InterPro"/>
</dbReference>
<evidence type="ECO:0000256" key="3">
    <source>
        <dbReference type="ARBA" id="ARBA00022781"/>
    </source>
</evidence>
<dbReference type="InterPro" id="IPR004908">
    <property type="entry name" value="ATPase_V1-cplx_hsu"/>
</dbReference>
<comment type="similarity">
    <text evidence="1">Belongs to the V-ATPase H subunit family.</text>
</comment>
<keyword evidence="3" id="KW-0375">Hydrogen ion transport</keyword>
<evidence type="ECO:0000256" key="2">
    <source>
        <dbReference type="ARBA" id="ARBA00022448"/>
    </source>
</evidence>
<name>S7XSR0_SPRLO</name>
<feature type="domain" description="ATPase V1 complex subunit H C-terminal" evidence="5">
    <location>
        <begin position="334"/>
        <end position="454"/>
    </location>
</feature>
<dbReference type="EMBL" id="ATCN01000466">
    <property type="protein sequence ID" value="EPR78963.1"/>
    <property type="molecule type" value="Genomic_DNA"/>
</dbReference>
<dbReference type="InterPro" id="IPR016024">
    <property type="entry name" value="ARM-type_fold"/>
</dbReference>
<comment type="caution">
    <text evidence="6">The sequence shown here is derived from an EMBL/GenBank/DDBJ whole genome shotgun (WGS) entry which is preliminary data.</text>
</comment>
<dbReference type="PANTHER" id="PTHR10698">
    <property type="entry name" value="V-TYPE PROTON ATPASE SUBUNIT H"/>
    <property type="match status" value="1"/>
</dbReference>
<dbReference type="HOGENOM" id="CLU_713772_0_0_1"/>
<keyword evidence="7" id="KW-1185">Reference proteome</keyword>
<dbReference type="FunCoup" id="S7XSR0">
    <property type="interactions" value="153"/>
</dbReference>
<accession>S7XSR0</accession>
<proteinExistence type="inferred from homology"/>
<dbReference type="InterPro" id="IPR011989">
    <property type="entry name" value="ARM-like"/>
</dbReference>
<dbReference type="Pfam" id="PF03224">
    <property type="entry name" value="V-ATPase_H_N"/>
    <property type="match status" value="1"/>
</dbReference>
<sequence length="456" mass="53313">MFPYLTHLESDLISSFSTLNINDTTDIDLNSIQNKIHTVDIPSLQHILYKYGNILKVYDTEKNYIPFLIGLIEHEDKYIKYKSLVILTEIYSEQEILQSNNEISNTFNTTPTIPHRNIFINIKPSKKYINALISAILYTDDYDEANFLLSLINKLLSSFNKYVEELKVYIVLTCSDQVERIIGYVNIRELQYNTLIFIWILTYSKHTIHVIEDKIEIIVNSLQQKYKEKILRVCYGIIKNIIDYNEKLDYNRNVKRSDSRDINNDKEINTIADNNITATDNKPVKSYKKIFISIINCNKIIDISKTITNEYKDVDMLNDINYIVDKLSLLLKNTSSINNYISELFSGRLEDAPYHYDNSFWENNIHVLLNNGNYSTIQGIFKALKKYLYRTDDIRSVCVAANDLYRIIKIAPEIYPVVDKLNIKQTLVKLSDNNNEDIRFHALQTLSTCIFTEWSL</sequence>
<evidence type="ECO:0000313" key="6">
    <source>
        <dbReference type="EMBL" id="EPR78963.1"/>
    </source>
</evidence>
<dbReference type="Gene3D" id="1.25.10.10">
    <property type="entry name" value="Leucine-rich Repeat Variant"/>
    <property type="match status" value="1"/>
</dbReference>
<dbReference type="OrthoDB" id="10263554at2759"/>
<dbReference type="PANTHER" id="PTHR10698:SF0">
    <property type="entry name" value="V-TYPE PROTON ATPASE SUBUNIT H"/>
    <property type="match status" value="1"/>
</dbReference>
<dbReference type="GO" id="GO:0000221">
    <property type="term" value="C:vacuolar proton-transporting V-type ATPase, V1 domain"/>
    <property type="evidence" value="ECO:0007669"/>
    <property type="project" value="InterPro"/>
</dbReference>
<dbReference type="InterPro" id="IPR011987">
    <property type="entry name" value="ATPase_V1-cplx_hsu_C"/>
</dbReference>
<dbReference type="SUPFAM" id="SSF48371">
    <property type="entry name" value="ARM repeat"/>
    <property type="match status" value="1"/>
</dbReference>
<dbReference type="STRING" id="1358809.S7XSR0"/>
<protein>
    <submittedName>
        <fullName evidence="6">Vacuolar ATP synthase 54KDA subunit</fullName>
    </submittedName>
</protein>
<dbReference type="InParanoid" id="S7XSR0"/>
<dbReference type="Proteomes" id="UP000014978">
    <property type="component" value="Unassembled WGS sequence"/>
</dbReference>
<evidence type="ECO:0000313" key="7">
    <source>
        <dbReference type="Proteomes" id="UP000014978"/>
    </source>
</evidence>
<gene>
    <name evidence="6" type="ORF">SLOPH_2049</name>
</gene>
<dbReference type="AlphaFoldDB" id="S7XSR0"/>
<keyword evidence="2" id="KW-0813">Transport</keyword>
<dbReference type="Pfam" id="PF11698">
    <property type="entry name" value="V-ATPase_H_C"/>
    <property type="match status" value="1"/>
</dbReference>
<dbReference type="Gene3D" id="1.25.40.150">
    <property type="entry name" value="V-type ATPase, subunit H, C-terminal domain"/>
    <property type="match status" value="1"/>
</dbReference>
<dbReference type="InterPro" id="IPR038497">
    <property type="entry name" value="ATPase_V1-cplx_hsu_C_sf"/>
</dbReference>
<organism evidence="6 7">
    <name type="scientific">Spraguea lophii (strain 42_110)</name>
    <name type="common">Microsporidian parasite</name>
    <dbReference type="NCBI Taxonomy" id="1358809"/>
    <lineage>
        <taxon>Eukaryota</taxon>
        <taxon>Fungi</taxon>
        <taxon>Fungi incertae sedis</taxon>
        <taxon>Microsporidia</taxon>
        <taxon>Spragueidae</taxon>
        <taxon>Spraguea</taxon>
    </lineage>
</organism>
<evidence type="ECO:0000259" key="5">
    <source>
        <dbReference type="Pfam" id="PF11698"/>
    </source>
</evidence>
<evidence type="ECO:0000256" key="4">
    <source>
        <dbReference type="ARBA" id="ARBA00023065"/>
    </source>
</evidence>
<reference evidence="7" key="1">
    <citation type="journal article" date="2013" name="PLoS Genet.">
        <title>The genome of Spraguea lophii and the basis of host-microsporidian interactions.</title>
        <authorList>
            <person name="Campbell S.E."/>
            <person name="Williams T.A."/>
            <person name="Yousuf A."/>
            <person name="Soanes D.M."/>
            <person name="Paszkiewicz K.H."/>
            <person name="Williams B.A.P."/>
        </authorList>
    </citation>
    <scope>NUCLEOTIDE SEQUENCE [LARGE SCALE GENOMIC DNA]</scope>
    <source>
        <strain evidence="7">42_110</strain>
    </source>
</reference>